<evidence type="ECO:0000256" key="1">
    <source>
        <dbReference type="ARBA" id="ARBA00022448"/>
    </source>
</evidence>
<organism evidence="4 5">
    <name type="scientific">Fusarium redolens</name>
    <dbReference type="NCBI Taxonomy" id="48865"/>
    <lineage>
        <taxon>Eukaryota</taxon>
        <taxon>Fungi</taxon>
        <taxon>Dikarya</taxon>
        <taxon>Ascomycota</taxon>
        <taxon>Pezizomycotina</taxon>
        <taxon>Sordariomycetes</taxon>
        <taxon>Hypocreomycetidae</taxon>
        <taxon>Hypocreales</taxon>
        <taxon>Nectriaceae</taxon>
        <taxon>Fusarium</taxon>
        <taxon>Fusarium redolens species complex</taxon>
    </lineage>
</organism>
<keyword evidence="2" id="KW-0812">Transmembrane</keyword>
<dbReference type="InterPro" id="IPR010929">
    <property type="entry name" value="PDR_CDR_ABC"/>
</dbReference>
<feature type="transmembrane region" description="Helical" evidence="2">
    <location>
        <begin position="14"/>
        <end position="31"/>
    </location>
</feature>
<keyword evidence="2" id="KW-0472">Membrane</keyword>
<gene>
    <name evidence="4" type="ORF">BKA55DRAFT_712540</name>
</gene>
<sequence length="104" mass="11913">ISYDYSYSHLWRDLGIIFRFLFFFLFTYLLASELNVNLSDGPEVPVFLRGRLPPLDRAWTATRSISLSSRLPYKPTKLSSAYGSALGIFNQPISLLMKKDLTLC</sequence>
<evidence type="ECO:0000313" key="4">
    <source>
        <dbReference type="EMBL" id="KAH7267825.1"/>
    </source>
</evidence>
<keyword evidence="5" id="KW-1185">Reference proteome</keyword>
<dbReference type="RefSeq" id="XP_046055644.1">
    <property type="nucleotide sequence ID" value="XM_046200825.1"/>
</dbReference>
<accession>A0A9P9KSK7</accession>
<feature type="domain" description="CDR ABC transporter" evidence="3">
    <location>
        <begin position="2"/>
        <end position="53"/>
    </location>
</feature>
<name>A0A9P9KSK7_FUSRE</name>
<reference evidence="4" key="1">
    <citation type="journal article" date="2021" name="Nat. Commun.">
        <title>Genetic determinants of endophytism in the Arabidopsis root mycobiome.</title>
        <authorList>
            <person name="Mesny F."/>
            <person name="Miyauchi S."/>
            <person name="Thiergart T."/>
            <person name="Pickel B."/>
            <person name="Atanasova L."/>
            <person name="Karlsson M."/>
            <person name="Huettel B."/>
            <person name="Barry K.W."/>
            <person name="Haridas S."/>
            <person name="Chen C."/>
            <person name="Bauer D."/>
            <person name="Andreopoulos W."/>
            <person name="Pangilinan J."/>
            <person name="LaButti K."/>
            <person name="Riley R."/>
            <person name="Lipzen A."/>
            <person name="Clum A."/>
            <person name="Drula E."/>
            <person name="Henrissat B."/>
            <person name="Kohler A."/>
            <person name="Grigoriev I.V."/>
            <person name="Martin F.M."/>
            <person name="Hacquard S."/>
        </authorList>
    </citation>
    <scope>NUCLEOTIDE SEQUENCE</scope>
    <source>
        <strain evidence="4">MPI-CAGE-AT-0023</strain>
    </source>
</reference>
<proteinExistence type="predicted"/>
<dbReference type="EMBL" id="JAGMUX010000002">
    <property type="protein sequence ID" value="KAH7267825.1"/>
    <property type="molecule type" value="Genomic_DNA"/>
</dbReference>
<evidence type="ECO:0000313" key="5">
    <source>
        <dbReference type="Proteomes" id="UP000720189"/>
    </source>
</evidence>
<comment type="caution">
    <text evidence="4">The sequence shown here is derived from an EMBL/GenBank/DDBJ whole genome shotgun (WGS) entry which is preliminary data.</text>
</comment>
<keyword evidence="2" id="KW-1133">Transmembrane helix</keyword>
<protein>
    <recommendedName>
        <fullName evidence="3">CDR ABC transporter domain-containing protein</fullName>
    </recommendedName>
</protein>
<feature type="non-terminal residue" evidence="4">
    <location>
        <position position="1"/>
    </location>
</feature>
<dbReference type="AlphaFoldDB" id="A0A9P9KSK7"/>
<dbReference type="GO" id="GO:0005524">
    <property type="term" value="F:ATP binding"/>
    <property type="evidence" value="ECO:0007669"/>
    <property type="project" value="InterPro"/>
</dbReference>
<evidence type="ECO:0000256" key="2">
    <source>
        <dbReference type="SAM" id="Phobius"/>
    </source>
</evidence>
<dbReference type="Pfam" id="PF06422">
    <property type="entry name" value="PDR_CDR"/>
    <property type="match status" value="1"/>
</dbReference>
<evidence type="ECO:0000259" key="3">
    <source>
        <dbReference type="Pfam" id="PF06422"/>
    </source>
</evidence>
<dbReference type="GeneID" id="70230779"/>
<dbReference type="Proteomes" id="UP000720189">
    <property type="component" value="Unassembled WGS sequence"/>
</dbReference>
<keyword evidence="1" id="KW-0813">Transport</keyword>
<dbReference type="GO" id="GO:0042626">
    <property type="term" value="F:ATPase-coupled transmembrane transporter activity"/>
    <property type="evidence" value="ECO:0007669"/>
    <property type="project" value="InterPro"/>
</dbReference>
<dbReference type="GO" id="GO:0016020">
    <property type="term" value="C:membrane"/>
    <property type="evidence" value="ECO:0007669"/>
    <property type="project" value="InterPro"/>
</dbReference>